<dbReference type="InterPro" id="IPR018120">
    <property type="entry name" value="Glyco_hydro_1_AS"/>
</dbReference>
<dbReference type="Proteomes" id="UP000283269">
    <property type="component" value="Unassembled WGS sequence"/>
</dbReference>
<dbReference type="OrthoDB" id="65569at2759"/>
<dbReference type="STRING" id="93625.A0A409XSG7"/>
<evidence type="ECO:0000256" key="4">
    <source>
        <dbReference type="ARBA" id="ARBA00023295"/>
    </source>
</evidence>
<dbReference type="PANTHER" id="PTHR10353">
    <property type="entry name" value="GLYCOSYL HYDROLASE"/>
    <property type="match status" value="1"/>
</dbReference>
<gene>
    <name evidence="7" type="ORF">CVT25_008139</name>
</gene>
<keyword evidence="8" id="KW-1185">Reference proteome</keyword>
<dbReference type="EMBL" id="NHYD01000605">
    <property type="protein sequence ID" value="PPQ93759.1"/>
    <property type="molecule type" value="Genomic_DNA"/>
</dbReference>
<reference evidence="7 8" key="1">
    <citation type="journal article" date="2018" name="Evol. Lett.">
        <title>Horizontal gene cluster transfer increased hallucinogenic mushroom diversity.</title>
        <authorList>
            <person name="Reynolds H.T."/>
            <person name="Vijayakumar V."/>
            <person name="Gluck-Thaler E."/>
            <person name="Korotkin H.B."/>
            <person name="Matheny P.B."/>
            <person name="Slot J.C."/>
        </authorList>
    </citation>
    <scope>NUCLEOTIDE SEQUENCE [LARGE SCALE GENOMIC DNA]</scope>
    <source>
        <strain evidence="7 8">2631</strain>
    </source>
</reference>
<comment type="caution">
    <text evidence="7">The sequence shown here is derived from an EMBL/GenBank/DDBJ whole genome shotgun (WGS) entry which is preliminary data.</text>
</comment>
<evidence type="ECO:0000256" key="5">
    <source>
        <dbReference type="PROSITE-ProRule" id="PRU10055"/>
    </source>
</evidence>
<organism evidence="7 8">
    <name type="scientific">Psilocybe cyanescens</name>
    <dbReference type="NCBI Taxonomy" id="93625"/>
    <lineage>
        <taxon>Eukaryota</taxon>
        <taxon>Fungi</taxon>
        <taxon>Dikarya</taxon>
        <taxon>Basidiomycota</taxon>
        <taxon>Agaricomycotina</taxon>
        <taxon>Agaricomycetes</taxon>
        <taxon>Agaricomycetidae</taxon>
        <taxon>Agaricales</taxon>
        <taxon>Agaricineae</taxon>
        <taxon>Strophariaceae</taxon>
        <taxon>Psilocybe</taxon>
    </lineage>
</organism>
<accession>A0A409XSG7</accession>
<dbReference type="Gene3D" id="3.20.20.80">
    <property type="entry name" value="Glycosidases"/>
    <property type="match status" value="1"/>
</dbReference>
<dbReference type="PROSITE" id="PS00572">
    <property type="entry name" value="GLYCOSYL_HYDROL_F1_1"/>
    <property type="match status" value="1"/>
</dbReference>
<evidence type="ECO:0000256" key="2">
    <source>
        <dbReference type="ARBA" id="ARBA00012744"/>
    </source>
</evidence>
<keyword evidence="3" id="KW-0378">Hydrolase</keyword>
<evidence type="ECO:0000256" key="1">
    <source>
        <dbReference type="ARBA" id="ARBA00010838"/>
    </source>
</evidence>
<dbReference type="SUPFAM" id="SSF51445">
    <property type="entry name" value="(Trans)glycosidases"/>
    <property type="match status" value="1"/>
</dbReference>
<dbReference type="InParanoid" id="A0A409XSG7"/>
<dbReference type="InterPro" id="IPR001360">
    <property type="entry name" value="Glyco_hydro_1"/>
</dbReference>
<evidence type="ECO:0000313" key="7">
    <source>
        <dbReference type="EMBL" id="PPQ93759.1"/>
    </source>
</evidence>
<dbReference type="InterPro" id="IPR017853">
    <property type="entry name" value="GH"/>
</dbReference>
<sequence length="516" mass="58064">MSETLKLPADFLYGFATGKISSLWPSSRLDTQRNVAAYQIEGSPSAVNRTPSIWDIFCQSEGATKDGKSGDVATDSLNRYKEDIALLKSYGAKAYRFSLSWSRIIDFSGAQASHVPGTFDPVNEKGVKFYRQFIDELLRAGITPCITLYHWDLPQALHDRYGGWLNKKVVDDFVHYAKICFNAFGDVVKHWITLNEPWCSSGLGYGYGTHAPGRSTKSCGGNTAVEPWIVGHHLILAHSYAVQYFRNHIAPSQGGTIGITLDSGGYQPYDDKPENIRAAQRAYDCRLGWFADPIYKGHYPAALKEILGDRLPQFTEQETSVVKGSSDFFGLNTYTTNLVEEGGTDELNGNVKTSFVRPDGTQLGTQAHVPWLQTCKPVSVRRSSASDWMTMMLIDPEGFRALLNYIWKTYNTPIYVTENGFAAKSDVVLSIPEVIHDVDRVDYYHGYTEALLQAIHTDGVPVKSYFAWSLLDNFEWADGYTTRFGVTYVDYDTQKRYPKDSAWFLKQWFDDHIDKA</sequence>
<evidence type="ECO:0000313" key="8">
    <source>
        <dbReference type="Proteomes" id="UP000283269"/>
    </source>
</evidence>
<feature type="active site" description="Nucleophile" evidence="5">
    <location>
        <position position="418"/>
    </location>
</feature>
<proteinExistence type="inferred from homology"/>
<dbReference type="PANTHER" id="PTHR10353:SF36">
    <property type="entry name" value="LP05116P"/>
    <property type="match status" value="1"/>
</dbReference>
<dbReference type="GO" id="GO:0008422">
    <property type="term" value="F:beta-glucosidase activity"/>
    <property type="evidence" value="ECO:0007669"/>
    <property type="project" value="TreeGrafter"/>
</dbReference>
<dbReference type="PRINTS" id="PR00131">
    <property type="entry name" value="GLHYDRLASE1"/>
</dbReference>
<dbReference type="AlphaFoldDB" id="A0A409XSG7"/>
<evidence type="ECO:0000256" key="6">
    <source>
        <dbReference type="RuleBase" id="RU003690"/>
    </source>
</evidence>
<name>A0A409XSG7_PSICY</name>
<dbReference type="GO" id="GO:0005975">
    <property type="term" value="P:carbohydrate metabolic process"/>
    <property type="evidence" value="ECO:0007669"/>
    <property type="project" value="InterPro"/>
</dbReference>
<evidence type="ECO:0000256" key="3">
    <source>
        <dbReference type="ARBA" id="ARBA00022801"/>
    </source>
</evidence>
<keyword evidence="4" id="KW-0326">Glycosidase</keyword>
<comment type="similarity">
    <text evidence="1 6">Belongs to the glycosyl hydrolase 1 family.</text>
</comment>
<dbReference type="EC" id="3.2.1.21" evidence="2"/>
<dbReference type="FunFam" id="3.20.20.80:FF:000041">
    <property type="entry name" value="Beta-glucosidase 7"/>
    <property type="match status" value="1"/>
</dbReference>
<protein>
    <recommendedName>
        <fullName evidence="2">beta-glucosidase</fullName>
        <ecNumber evidence="2">3.2.1.21</ecNumber>
    </recommendedName>
</protein>
<dbReference type="Pfam" id="PF00232">
    <property type="entry name" value="Glyco_hydro_1"/>
    <property type="match status" value="1"/>
</dbReference>